<dbReference type="AlphaFoldDB" id="A0A4R1BNR9"/>
<feature type="transmembrane region" description="Helical" evidence="8">
    <location>
        <begin position="104"/>
        <end position="122"/>
    </location>
</feature>
<reference evidence="10 11" key="1">
    <citation type="submission" date="2019-03" db="EMBL/GenBank/DDBJ databases">
        <title>Genome sequence of Thiobacillaceae bacterium LSR1, a sulfur-oxidizing bacterium isolated from freshwater sediment.</title>
        <authorList>
            <person name="Li S."/>
        </authorList>
    </citation>
    <scope>NUCLEOTIDE SEQUENCE [LARGE SCALE GENOMIC DNA]</scope>
    <source>
        <strain evidence="10 11">LSR1</strain>
    </source>
</reference>
<dbReference type="InterPro" id="IPR050586">
    <property type="entry name" value="CPA3_Na-H_Antiporter_D"/>
</dbReference>
<feature type="transmembrane region" description="Helical" evidence="8">
    <location>
        <begin position="235"/>
        <end position="259"/>
    </location>
</feature>
<comment type="similarity">
    <text evidence="2">Belongs to the CPA3 antiporters (TC 2.A.63) subunit D family.</text>
</comment>
<dbReference type="RefSeq" id="WP_131444553.1">
    <property type="nucleotide sequence ID" value="NZ_SJZB01000008.1"/>
</dbReference>
<evidence type="ECO:0000256" key="2">
    <source>
        <dbReference type="ARBA" id="ARBA00005346"/>
    </source>
</evidence>
<evidence type="ECO:0000313" key="10">
    <source>
        <dbReference type="EMBL" id="TCJ18925.1"/>
    </source>
</evidence>
<dbReference type="Proteomes" id="UP000295443">
    <property type="component" value="Unassembled WGS sequence"/>
</dbReference>
<dbReference type="GO" id="GO:0005886">
    <property type="term" value="C:plasma membrane"/>
    <property type="evidence" value="ECO:0007669"/>
    <property type="project" value="UniProtKB-SubCell"/>
</dbReference>
<evidence type="ECO:0000256" key="5">
    <source>
        <dbReference type="ARBA" id="ARBA00022989"/>
    </source>
</evidence>
<keyword evidence="6 8" id="KW-0472">Membrane</keyword>
<feature type="transmembrane region" description="Helical" evidence="8">
    <location>
        <begin position="292"/>
        <end position="310"/>
    </location>
</feature>
<accession>A0A4R1BNR9</accession>
<evidence type="ECO:0000256" key="7">
    <source>
        <dbReference type="RuleBase" id="RU000320"/>
    </source>
</evidence>
<dbReference type="GO" id="GO:0042773">
    <property type="term" value="P:ATP synthesis coupled electron transport"/>
    <property type="evidence" value="ECO:0007669"/>
    <property type="project" value="InterPro"/>
</dbReference>
<evidence type="ECO:0000313" key="11">
    <source>
        <dbReference type="Proteomes" id="UP000295443"/>
    </source>
</evidence>
<feature type="transmembrane region" description="Helical" evidence="8">
    <location>
        <begin position="198"/>
        <end position="215"/>
    </location>
</feature>
<feature type="transmembrane region" description="Helical" evidence="8">
    <location>
        <begin position="69"/>
        <end position="92"/>
    </location>
</feature>
<organism evidence="10 11">
    <name type="scientific">Parasulfuritortus cantonensis</name>
    <dbReference type="NCBI Taxonomy" id="2528202"/>
    <lineage>
        <taxon>Bacteria</taxon>
        <taxon>Pseudomonadati</taxon>
        <taxon>Pseudomonadota</taxon>
        <taxon>Betaproteobacteria</taxon>
        <taxon>Nitrosomonadales</taxon>
        <taxon>Thiobacillaceae</taxon>
        <taxon>Parasulfuritortus</taxon>
    </lineage>
</organism>
<feature type="transmembrane region" description="Helical" evidence="8">
    <location>
        <begin position="356"/>
        <end position="378"/>
    </location>
</feature>
<evidence type="ECO:0000256" key="4">
    <source>
        <dbReference type="ARBA" id="ARBA00022692"/>
    </source>
</evidence>
<evidence type="ECO:0000259" key="9">
    <source>
        <dbReference type="Pfam" id="PF00361"/>
    </source>
</evidence>
<dbReference type="PRINTS" id="PR01437">
    <property type="entry name" value="NUOXDRDTASE4"/>
</dbReference>
<feature type="domain" description="NADH:quinone oxidoreductase/Mrp antiporter transmembrane" evidence="9">
    <location>
        <begin position="121"/>
        <end position="389"/>
    </location>
</feature>
<keyword evidence="5 8" id="KW-1133">Transmembrane helix</keyword>
<feature type="transmembrane region" description="Helical" evidence="8">
    <location>
        <begin position="157"/>
        <end position="177"/>
    </location>
</feature>
<feature type="transmembrane region" description="Helical" evidence="8">
    <location>
        <begin position="316"/>
        <end position="336"/>
    </location>
</feature>
<sequence length="481" mass="49217">MNALVLPVVLPLLTAFLLQPAGRLSAALARWAGPAVLLVCAGLLVQIALLTGGEPVTAAIGGFAPPVGIVFYADALALLMAIAVPVSALLLWPRAEAGEAGVRQSALMLLLVGSGTGMALSGDLFNLYVFYELLTVASFGLASATGTGRAYVATVRYVLVSGFGSLIALAGIALLYAQTGSLNLAQLADLAPERLANPLGLAAFACLLIGFGVKAELFPVNNWVPDLYACAGKPISALLAGVVSKLAVLVLLRLTVLVFDSPEAREMLMVLGLAGLVTGELAAWRARDLPRLLAYSSIGQLGLLFVALSLPGPAGLAAALAVALHHLLVKPALFMLAERWHGSLDKLAGAGRASPLAAGLFTLFALSLVGVPPLPGFWAKLLVLLELARGAGPFDLTALALVLAVTVVEAHYLFRLVGILYSPGEFRDRHSPRALAVAGLGGAVLVAAMLTLPAVSDALAGLASQAADTAAYRTLTLGGGL</sequence>
<evidence type="ECO:0000256" key="8">
    <source>
        <dbReference type="SAM" id="Phobius"/>
    </source>
</evidence>
<dbReference type="InterPro" id="IPR003918">
    <property type="entry name" value="NADH_UbQ_OxRdtase"/>
</dbReference>
<protein>
    <submittedName>
        <fullName evidence="10">NADH-quinone oxidoreductase subunit J</fullName>
    </submittedName>
</protein>
<keyword evidence="4 7" id="KW-0812">Transmembrane</keyword>
<feature type="transmembrane region" description="Helical" evidence="8">
    <location>
        <begin position="36"/>
        <end position="57"/>
    </location>
</feature>
<evidence type="ECO:0000256" key="1">
    <source>
        <dbReference type="ARBA" id="ARBA00004651"/>
    </source>
</evidence>
<dbReference type="OrthoDB" id="9768329at2"/>
<dbReference type="InterPro" id="IPR001750">
    <property type="entry name" value="ND/Mrp_TM"/>
</dbReference>
<comment type="caution">
    <text evidence="10">The sequence shown here is derived from an EMBL/GenBank/DDBJ whole genome shotgun (WGS) entry which is preliminary data.</text>
</comment>
<proteinExistence type="inferred from homology"/>
<dbReference type="PANTHER" id="PTHR42703">
    <property type="entry name" value="NADH DEHYDROGENASE"/>
    <property type="match status" value="1"/>
</dbReference>
<dbReference type="PANTHER" id="PTHR42703:SF1">
    <property type="entry name" value="NA(+)_H(+) ANTIPORTER SUBUNIT D1"/>
    <property type="match status" value="1"/>
</dbReference>
<comment type="subcellular location">
    <subcellularLocation>
        <location evidence="1">Cell membrane</location>
        <topology evidence="1">Multi-pass membrane protein</topology>
    </subcellularLocation>
    <subcellularLocation>
        <location evidence="7">Membrane</location>
        <topology evidence="7">Multi-pass membrane protein</topology>
    </subcellularLocation>
</comment>
<feature type="transmembrane region" description="Helical" evidence="8">
    <location>
        <begin position="434"/>
        <end position="455"/>
    </location>
</feature>
<feature type="transmembrane region" description="Helical" evidence="8">
    <location>
        <begin position="129"/>
        <end position="151"/>
    </location>
</feature>
<dbReference type="Pfam" id="PF00361">
    <property type="entry name" value="Proton_antipo_M"/>
    <property type="match status" value="1"/>
</dbReference>
<dbReference type="GO" id="GO:0008137">
    <property type="term" value="F:NADH dehydrogenase (ubiquinone) activity"/>
    <property type="evidence" value="ECO:0007669"/>
    <property type="project" value="InterPro"/>
</dbReference>
<keyword evidence="3" id="KW-1003">Cell membrane</keyword>
<keyword evidence="11" id="KW-1185">Reference proteome</keyword>
<gene>
    <name evidence="10" type="ORF">EZJ19_01590</name>
</gene>
<name>A0A4R1BNR9_9PROT</name>
<dbReference type="EMBL" id="SJZB01000008">
    <property type="protein sequence ID" value="TCJ18925.1"/>
    <property type="molecule type" value="Genomic_DNA"/>
</dbReference>
<evidence type="ECO:0000256" key="6">
    <source>
        <dbReference type="ARBA" id="ARBA00023136"/>
    </source>
</evidence>
<evidence type="ECO:0000256" key="3">
    <source>
        <dbReference type="ARBA" id="ARBA00022475"/>
    </source>
</evidence>
<feature type="transmembrane region" description="Helical" evidence="8">
    <location>
        <begin position="398"/>
        <end position="422"/>
    </location>
</feature>